<organism evidence="1 2">
    <name type="scientific">Rhizobium subbaraonis</name>
    <dbReference type="NCBI Taxonomy" id="908946"/>
    <lineage>
        <taxon>Bacteria</taxon>
        <taxon>Pseudomonadati</taxon>
        <taxon>Pseudomonadota</taxon>
        <taxon>Alphaproteobacteria</taxon>
        <taxon>Hyphomicrobiales</taxon>
        <taxon>Rhizobiaceae</taxon>
        <taxon>Rhizobium/Agrobacterium group</taxon>
        <taxon>Rhizobium</taxon>
    </lineage>
</organism>
<name>A0A285UY76_9HYPH</name>
<dbReference type="EMBL" id="OBQD01000023">
    <property type="protein sequence ID" value="SOC46637.1"/>
    <property type="molecule type" value="Genomic_DNA"/>
</dbReference>
<gene>
    <name evidence="1" type="ORF">SAMN05892877_12369</name>
</gene>
<protein>
    <submittedName>
        <fullName evidence="1">Uncharacterized protein</fullName>
    </submittedName>
</protein>
<sequence length="103" mass="11753">MVPDDYKKWVDENIRLIILKDLADPRSGGSTNTFLIQKSLERFSYRKSRDYIRNQLLWMEENAGAIKTRTEGTETSAVLTRAGRDHVEGRHHLAGIQPPGDAE</sequence>
<reference evidence="1 2" key="1">
    <citation type="submission" date="2017-08" db="EMBL/GenBank/DDBJ databases">
        <authorList>
            <person name="de Groot N.N."/>
        </authorList>
    </citation>
    <scope>NUCLEOTIDE SEQUENCE [LARGE SCALE GENOMIC DNA]</scope>
    <source>
        <strain evidence="1 2">JC85</strain>
    </source>
</reference>
<dbReference type="OrthoDB" id="7858662at2"/>
<evidence type="ECO:0000313" key="2">
    <source>
        <dbReference type="Proteomes" id="UP000219167"/>
    </source>
</evidence>
<dbReference type="AlphaFoldDB" id="A0A285UY76"/>
<evidence type="ECO:0000313" key="1">
    <source>
        <dbReference type="EMBL" id="SOC46637.1"/>
    </source>
</evidence>
<proteinExistence type="predicted"/>
<dbReference type="RefSeq" id="WP_097142733.1">
    <property type="nucleotide sequence ID" value="NZ_OBQD01000023.1"/>
</dbReference>
<accession>A0A285UY76</accession>
<keyword evidence="2" id="KW-1185">Reference proteome</keyword>
<dbReference type="Proteomes" id="UP000219167">
    <property type="component" value="Unassembled WGS sequence"/>
</dbReference>